<dbReference type="InterPro" id="IPR015890">
    <property type="entry name" value="Chorismate_C"/>
</dbReference>
<dbReference type="PRINTS" id="PR00095">
    <property type="entry name" value="ANTSNTHASEI"/>
</dbReference>
<dbReference type="Pfam" id="PF00425">
    <property type="entry name" value="Chorismate_bind"/>
    <property type="match status" value="1"/>
</dbReference>
<dbReference type="GO" id="GO:0000162">
    <property type="term" value="P:L-tryptophan biosynthetic process"/>
    <property type="evidence" value="ECO:0007669"/>
    <property type="project" value="TreeGrafter"/>
</dbReference>
<dbReference type="Pfam" id="PF04715">
    <property type="entry name" value="Anth_synt_I_N"/>
    <property type="match status" value="1"/>
</dbReference>
<evidence type="ECO:0000259" key="4">
    <source>
        <dbReference type="Pfam" id="PF04715"/>
    </source>
</evidence>
<dbReference type="GO" id="GO:0046820">
    <property type="term" value="F:4-amino-4-deoxychorismate synthase activity"/>
    <property type="evidence" value="ECO:0007669"/>
    <property type="project" value="UniProtKB-EC"/>
</dbReference>
<protein>
    <recommendedName>
        <fullName evidence="1">aminodeoxychorismate synthase</fullName>
        <ecNumber evidence="1">2.6.1.85</ecNumber>
    </recommendedName>
</protein>
<feature type="domain" description="Chorismate-utilising enzyme C-terminal" evidence="3">
    <location>
        <begin position="192"/>
        <end position="445"/>
    </location>
</feature>
<dbReference type="PANTHER" id="PTHR11236">
    <property type="entry name" value="AMINOBENZOATE/ANTHRANILATE SYNTHASE"/>
    <property type="match status" value="1"/>
</dbReference>
<dbReference type="SUPFAM" id="SSF56322">
    <property type="entry name" value="ADC synthase"/>
    <property type="match status" value="1"/>
</dbReference>
<evidence type="ECO:0000256" key="2">
    <source>
        <dbReference type="ARBA" id="ARBA00022679"/>
    </source>
</evidence>
<evidence type="ECO:0000313" key="5">
    <source>
        <dbReference type="EMBL" id="EFP96372.1"/>
    </source>
</evidence>
<dbReference type="AlphaFoldDB" id="E3BL28"/>
<keyword evidence="2" id="KW-0808">Transferase</keyword>
<dbReference type="NCBIfam" id="TIGR00553">
    <property type="entry name" value="pabB"/>
    <property type="match status" value="1"/>
</dbReference>
<sequence>MNDTKLNHIDIKSLHYSKDLATKCFATIENHPWSMLLQSSSSNHIDSRFDILVTRPKATLVTKGKESTIQTSQSTEISSDDPFQLLKKLQSDTLPEIVYNGELPFIGGALGYFSYDLGRRVEQIPELTENDISAPEMAVGIFDWALVVDHHKKMAYSVGMDVESNWQWLLAQTVCDTRPFTLVDSWQSNMSKACYQNKFARVKDYIQAGDCYQINLAQRFNAPYQGSEWDAFQKLSHVNGGPFSAFIRVPECAILSVSPERFLQVKDNKIETKPIKGTRPRSNDQSIDRQAAIELSQAEKDQAENLMIVDLLRNDVGRVAKHGSVKVPKLFEIESFPAVHHLVSTITAELDDNYTPIDLLRVSFPGGSITGAPKIRAMEIIEELEPHRRSAYCGSIGYISRHGRMDTSITIRTLVAEKNQLFVWAGGGLVSDSECLNEYQETLDKLSRILPVLTAAQ</sequence>
<dbReference type="GO" id="GO:0009396">
    <property type="term" value="P:folic acid-containing compound biosynthetic process"/>
    <property type="evidence" value="ECO:0007669"/>
    <property type="project" value="InterPro"/>
</dbReference>
<dbReference type="OrthoDB" id="9803598at2"/>
<keyword evidence="6" id="KW-1185">Reference proteome</keyword>
<dbReference type="PANTHER" id="PTHR11236:SF50">
    <property type="entry name" value="AMINODEOXYCHORISMATE SYNTHASE COMPONENT 1"/>
    <property type="match status" value="1"/>
</dbReference>
<proteinExistence type="predicted"/>
<gene>
    <name evidence="5" type="ORF">VIBC2010_12424</name>
</gene>
<comment type="caution">
    <text evidence="5">The sequence shown here is derived from an EMBL/GenBank/DDBJ whole genome shotgun (WGS) entry which is preliminary data.</text>
</comment>
<feature type="domain" description="Anthranilate synthase component I N-terminal" evidence="4">
    <location>
        <begin position="24"/>
        <end position="155"/>
    </location>
</feature>
<name>E3BL28_9VIBR</name>
<dbReference type="eggNOG" id="COG0147">
    <property type="taxonomic scope" value="Bacteria"/>
</dbReference>
<dbReference type="Proteomes" id="UP000002943">
    <property type="component" value="Unassembled WGS sequence"/>
</dbReference>
<organism evidence="5 6">
    <name type="scientific">Vibrio caribbeanicus ATCC BAA-2122</name>
    <dbReference type="NCBI Taxonomy" id="796620"/>
    <lineage>
        <taxon>Bacteria</taxon>
        <taxon>Pseudomonadati</taxon>
        <taxon>Pseudomonadota</taxon>
        <taxon>Gammaproteobacteria</taxon>
        <taxon>Vibrionales</taxon>
        <taxon>Vibrionaceae</taxon>
        <taxon>Vibrio</taxon>
    </lineage>
</organism>
<dbReference type="EC" id="2.6.1.85" evidence="1"/>
<dbReference type="Gene3D" id="3.60.120.10">
    <property type="entry name" value="Anthranilate synthase"/>
    <property type="match status" value="1"/>
</dbReference>
<dbReference type="InterPro" id="IPR019999">
    <property type="entry name" value="Anth_synth_I-like"/>
</dbReference>
<dbReference type="InterPro" id="IPR005802">
    <property type="entry name" value="ADC_synth_comp_1"/>
</dbReference>
<accession>E3BL28</accession>
<evidence type="ECO:0000259" key="3">
    <source>
        <dbReference type="Pfam" id="PF00425"/>
    </source>
</evidence>
<evidence type="ECO:0000313" key="6">
    <source>
        <dbReference type="Proteomes" id="UP000002943"/>
    </source>
</evidence>
<dbReference type="InterPro" id="IPR005801">
    <property type="entry name" value="ADC_synthase"/>
</dbReference>
<dbReference type="EMBL" id="AEIU01000075">
    <property type="protein sequence ID" value="EFP96372.1"/>
    <property type="molecule type" value="Genomic_DNA"/>
</dbReference>
<dbReference type="RefSeq" id="WP_009601759.1">
    <property type="nucleotide sequence ID" value="NZ_AEIU01000075.1"/>
</dbReference>
<reference evidence="5 6" key="1">
    <citation type="journal article" date="2012" name="Int. J. Syst. Evol. Microbiol.">
        <title>Vibrio caribbeanicus sp. nov., isolated from the marine sponge Scleritoderma cyanea.</title>
        <authorList>
            <person name="Hoffmann M."/>
            <person name="Monday S.R."/>
            <person name="Allard M.W."/>
            <person name="Strain E.A."/>
            <person name="Whittaker P."/>
            <person name="Naum M."/>
            <person name="McCarthy P.J."/>
            <person name="Lopez J.V."/>
            <person name="Fischer M."/>
            <person name="Brown E.W."/>
        </authorList>
    </citation>
    <scope>NUCLEOTIDE SEQUENCE [LARGE SCALE GENOMIC DNA]</scope>
    <source>
        <strain evidence="5 6">ATCC BAA-2122</strain>
    </source>
</reference>
<dbReference type="InterPro" id="IPR006805">
    <property type="entry name" value="Anth_synth_I_N"/>
</dbReference>
<dbReference type="STRING" id="796620.VIBC2010_12424"/>
<evidence type="ECO:0000256" key="1">
    <source>
        <dbReference type="ARBA" id="ARBA00013139"/>
    </source>
</evidence>